<dbReference type="GO" id="GO:0005525">
    <property type="term" value="F:GTP binding"/>
    <property type="evidence" value="ECO:0007669"/>
    <property type="project" value="UniProtKB-KW"/>
</dbReference>
<dbReference type="InterPro" id="IPR036397">
    <property type="entry name" value="RNaseH_sf"/>
</dbReference>
<feature type="region of interest" description="Disordered" evidence="3">
    <location>
        <begin position="535"/>
        <end position="555"/>
    </location>
</feature>
<keyword evidence="2" id="KW-0342">GTP-binding</keyword>
<dbReference type="Pfam" id="PF03184">
    <property type="entry name" value="DDE_1"/>
    <property type="match status" value="1"/>
</dbReference>
<dbReference type="InterPro" id="IPR005225">
    <property type="entry name" value="Small_GTP-bd"/>
</dbReference>
<dbReference type="SMART" id="SM00174">
    <property type="entry name" value="RHO"/>
    <property type="match status" value="1"/>
</dbReference>
<proteinExistence type="predicted"/>
<dbReference type="SMART" id="SM00173">
    <property type="entry name" value="RAS"/>
    <property type="match status" value="1"/>
</dbReference>
<dbReference type="AlphaFoldDB" id="A0AAV7Y3J4"/>
<dbReference type="InterPro" id="IPR004875">
    <property type="entry name" value="DDE_SF_endonuclease_dom"/>
</dbReference>
<gene>
    <name evidence="5" type="ORF">M0812_29726</name>
</gene>
<evidence type="ECO:0000256" key="1">
    <source>
        <dbReference type="ARBA" id="ARBA00022741"/>
    </source>
</evidence>
<name>A0AAV7Y3J4_9EUKA</name>
<dbReference type="GO" id="GO:0003676">
    <property type="term" value="F:nucleic acid binding"/>
    <property type="evidence" value="ECO:0007669"/>
    <property type="project" value="InterPro"/>
</dbReference>
<dbReference type="GO" id="GO:0016020">
    <property type="term" value="C:membrane"/>
    <property type="evidence" value="ECO:0007669"/>
    <property type="project" value="InterPro"/>
</dbReference>
<dbReference type="Proteomes" id="UP001146793">
    <property type="component" value="Unassembled WGS sequence"/>
</dbReference>
<dbReference type="EMBL" id="JANTQA010000075">
    <property type="protein sequence ID" value="KAJ3424094.1"/>
    <property type="molecule type" value="Genomic_DNA"/>
</dbReference>
<feature type="compositionally biased region" description="Basic residues" evidence="3">
    <location>
        <begin position="545"/>
        <end position="555"/>
    </location>
</feature>
<keyword evidence="1" id="KW-0547">Nucleotide-binding</keyword>
<dbReference type="Gene3D" id="3.40.50.300">
    <property type="entry name" value="P-loop containing nucleotide triphosphate hydrolases"/>
    <property type="match status" value="1"/>
</dbReference>
<dbReference type="NCBIfam" id="TIGR00231">
    <property type="entry name" value="small_GTP"/>
    <property type="match status" value="1"/>
</dbReference>
<reference evidence="5" key="1">
    <citation type="submission" date="2022-08" db="EMBL/GenBank/DDBJ databases">
        <title>Novel sulphate-reducing endosymbionts in the free-living metamonad Anaeramoeba.</title>
        <authorList>
            <person name="Jerlstrom-Hultqvist J."/>
            <person name="Cepicka I."/>
            <person name="Gallot-Lavallee L."/>
            <person name="Salas-Leiva D."/>
            <person name="Curtis B.A."/>
            <person name="Zahonova K."/>
            <person name="Pipaliya S."/>
            <person name="Dacks J."/>
            <person name="Roger A.J."/>
        </authorList>
    </citation>
    <scope>NUCLEOTIDE SEQUENCE</scope>
    <source>
        <strain evidence="5">Busselton2</strain>
    </source>
</reference>
<dbReference type="PROSITE" id="PS51419">
    <property type="entry name" value="RAB"/>
    <property type="match status" value="1"/>
</dbReference>
<dbReference type="Gene3D" id="3.30.420.10">
    <property type="entry name" value="Ribonuclease H-like superfamily/Ribonuclease H"/>
    <property type="match status" value="1"/>
</dbReference>
<dbReference type="GO" id="GO:0003924">
    <property type="term" value="F:GTPase activity"/>
    <property type="evidence" value="ECO:0007669"/>
    <property type="project" value="InterPro"/>
</dbReference>
<dbReference type="SMART" id="SM00175">
    <property type="entry name" value="RAB"/>
    <property type="match status" value="1"/>
</dbReference>
<organism evidence="5 6">
    <name type="scientific">Anaeramoeba flamelloides</name>
    <dbReference type="NCBI Taxonomy" id="1746091"/>
    <lineage>
        <taxon>Eukaryota</taxon>
        <taxon>Metamonada</taxon>
        <taxon>Anaeramoebidae</taxon>
        <taxon>Anaeramoeba</taxon>
    </lineage>
</organism>
<feature type="domain" description="DDE-1" evidence="4">
    <location>
        <begin position="198"/>
        <end position="340"/>
    </location>
</feature>
<evidence type="ECO:0000313" key="5">
    <source>
        <dbReference type="EMBL" id="KAJ3424094.1"/>
    </source>
</evidence>
<accession>A0AAV7Y3J4</accession>
<dbReference type="SUPFAM" id="SSF52540">
    <property type="entry name" value="P-loop containing nucleoside triphosphate hydrolases"/>
    <property type="match status" value="1"/>
</dbReference>
<dbReference type="Pfam" id="PF00071">
    <property type="entry name" value="Ras"/>
    <property type="match status" value="1"/>
</dbReference>
<dbReference type="GO" id="GO:0007165">
    <property type="term" value="P:signal transduction"/>
    <property type="evidence" value="ECO:0007669"/>
    <property type="project" value="InterPro"/>
</dbReference>
<evidence type="ECO:0000256" key="3">
    <source>
        <dbReference type="SAM" id="MobiDB-lite"/>
    </source>
</evidence>
<dbReference type="InterPro" id="IPR001806">
    <property type="entry name" value="Small_GTPase"/>
</dbReference>
<dbReference type="PANTHER" id="PTHR24070">
    <property type="entry name" value="RAS, DI-RAS, AND RHEB FAMILY MEMBERS OF SMALL GTPASE SUPERFAMILY"/>
    <property type="match status" value="1"/>
</dbReference>
<evidence type="ECO:0000259" key="4">
    <source>
        <dbReference type="Pfam" id="PF03184"/>
    </source>
</evidence>
<dbReference type="InterPro" id="IPR020849">
    <property type="entry name" value="Small_GTPase_Ras-type"/>
</dbReference>
<dbReference type="InterPro" id="IPR027417">
    <property type="entry name" value="P-loop_NTPase"/>
</dbReference>
<sequence>MNQSLKHYLCFSEIRSLNSNLEKAVQIYILSQEEKRGLSYRFLSDYFQVPKSTLHDVVKSYRRFQRAGKSGRPLLLSKNVEILLCRFVRHKANIGECLTKEETLEHANDLIHKWIQTNENPQRKRQLISSKMWVTVKLKSFWDKLEDLFQKNSYLPEFIFNCDETVVGSYKKRNTFVGLTPKDKNKAHRIFKKINIHTTLLVTISASGSHLPSLLITPRKTLVKSYLSTEITNDLCFTHGPKGWITKENFHDCVRDIFITLINERRNDQNIPVLLVLDGHSSRLDLDSLESLAKANIQVAVIPAHSSHITQPLDRTTFSVFKNHLRKSTLETKLEKNLETILDCLQKSLTIKTIKSGFSRAGIYPLDFEKIEEIADSNIIEQTHSKPVRKKRKTIKISGKIITNSYRRQVVIDEETCFLSILDTAGQDEFSAMRDTYMRNGEGFLLVYAINSLSSFKEIQSFRNHILRVKDADSVPMVLVGNKIDLESDRKVSTEEGKELAERFGCLLVESSAKTRVGVEDAFYGLVREIRKKLGKGGGGGGSTGKKKKWKCDLM</sequence>
<protein>
    <submittedName>
        <fullName evidence="5">Ras-like protein rasd</fullName>
    </submittedName>
</protein>
<evidence type="ECO:0000313" key="6">
    <source>
        <dbReference type="Proteomes" id="UP001146793"/>
    </source>
</evidence>
<evidence type="ECO:0000256" key="2">
    <source>
        <dbReference type="ARBA" id="ARBA00023134"/>
    </source>
</evidence>
<dbReference type="PROSITE" id="PS51421">
    <property type="entry name" value="RAS"/>
    <property type="match status" value="1"/>
</dbReference>
<comment type="caution">
    <text evidence="5">The sequence shown here is derived from an EMBL/GenBank/DDBJ whole genome shotgun (WGS) entry which is preliminary data.</text>
</comment>